<evidence type="ECO:0000313" key="2">
    <source>
        <dbReference type="EMBL" id="RRT63114.1"/>
    </source>
</evidence>
<dbReference type="EMBL" id="AMZH03006716">
    <property type="protein sequence ID" value="RRT63114.1"/>
    <property type="molecule type" value="Genomic_DNA"/>
</dbReference>
<comment type="caution">
    <text evidence="2">The sequence shown here is derived from an EMBL/GenBank/DDBJ whole genome shotgun (WGS) entry which is preliminary data.</text>
</comment>
<name>A0A426ZGP8_ENSVE</name>
<reference evidence="2 3" key="1">
    <citation type="journal article" date="2014" name="Agronomy (Basel)">
        <title>A Draft Genome Sequence for Ensete ventricosum, the Drought-Tolerant Tree Against Hunger.</title>
        <authorList>
            <person name="Harrison J."/>
            <person name="Moore K.A."/>
            <person name="Paszkiewicz K."/>
            <person name="Jones T."/>
            <person name="Grant M."/>
            <person name="Ambacheew D."/>
            <person name="Muzemil S."/>
            <person name="Studholme D.J."/>
        </authorList>
    </citation>
    <scope>NUCLEOTIDE SEQUENCE [LARGE SCALE GENOMIC DNA]</scope>
</reference>
<evidence type="ECO:0000313" key="3">
    <source>
        <dbReference type="Proteomes" id="UP000287651"/>
    </source>
</evidence>
<evidence type="ECO:0000256" key="1">
    <source>
        <dbReference type="SAM" id="MobiDB-lite"/>
    </source>
</evidence>
<sequence length="127" mass="13406">MASWVLLSPSYSHALTPLFPLRRPCPCVGSDCPCLLAAALQGAATRAAGVATLVGGSPLQVPCSWPPLRASRYKRLCPRVPAAPTGWPQPVVHAGGASSRKRHPFRAGPGRSLPSPCRGPWLWHGRG</sequence>
<proteinExistence type="predicted"/>
<protein>
    <submittedName>
        <fullName evidence="2">Uncharacterized protein</fullName>
    </submittedName>
</protein>
<dbReference type="AlphaFoldDB" id="A0A426ZGP8"/>
<dbReference type="Proteomes" id="UP000287651">
    <property type="component" value="Unassembled WGS sequence"/>
</dbReference>
<organism evidence="2 3">
    <name type="scientific">Ensete ventricosum</name>
    <name type="common">Abyssinian banana</name>
    <name type="synonym">Musa ensete</name>
    <dbReference type="NCBI Taxonomy" id="4639"/>
    <lineage>
        <taxon>Eukaryota</taxon>
        <taxon>Viridiplantae</taxon>
        <taxon>Streptophyta</taxon>
        <taxon>Embryophyta</taxon>
        <taxon>Tracheophyta</taxon>
        <taxon>Spermatophyta</taxon>
        <taxon>Magnoliopsida</taxon>
        <taxon>Liliopsida</taxon>
        <taxon>Zingiberales</taxon>
        <taxon>Musaceae</taxon>
        <taxon>Ensete</taxon>
    </lineage>
</organism>
<feature type="region of interest" description="Disordered" evidence="1">
    <location>
        <begin position="88"/>
        <end position="113"/>
    </location>
</feature>
<gene>
    <name evidence="2" type="ORF">B296_00025816</name>
</gene>
<accession>A0A426ZGP8</accession>